<dbReference type="PANTHER" id="PTHR21581:SF33">
    <property type="entry name" value="D-ALANYL-D-ALANINE CARBOXYPEPTIDASE DACB"/>
    <property type="match status" value="1"/>
</dbReference>
<dbReference type="Pfam" id="PF00768">
    <property type="entry name" value="Peptidase_S11"/>
    <property type="match status" value="1"/>
</dbReference>
<dbReference type="Gene3D" id="3.40.710.10">
    <property type="entry name" value="DD-peptidase/beta-lactamase superfamily"/>
    <property type="match status" value="1"/>
</dbReference>
<keyword evidence="4" id="KW-0133">Cell shape</keyword>
<dbReference type="GO" id="GO:0004180">
    <property type="term" value="F:carboxypeptidase activity"/>
    <property type="evidence" value="ECO:0007669"/>
    <property type="project" value="UniProtKB-KW"/>
</dbReference>
<gene>
    <name evidence="10" type="ORF">JK635_17135</name>
</gene>
<evidence type="ECO:0000256" key="7">
    <source>
        <dbReference type="RuleBase" id="RU004016"/>
    </source>
</evidence>
<keyword evidence="6" id="KW-0961">Cell wall biogenesis/degradation</keyword>
<protein>
    <submittedName>
        <fullName evidence="10">D-alanyl-D-alanine carboxypeptidase</fullName>
    </submittedName>
</protein>
<dbReference type="InterPro" id="IPR012338">
    <property type="entry name" value="Beta-lactam/transpept-like"/>
</dbReference>
<evidence type="ECO:0000256" key="4">
    <source>
        <dbReference type="ARBA" id="ARBA00022960"/>
    </source>
</evidence>
<keyword evidence="2" id="KW-0732">Signal</keyword>
<dbReference type="EMBL" id="JAESWB010000247">
    <property type="protein sequence ID" value="MBL4953910.1"/>
    <property type="molecule type" value="Genomic_DNA"/>
</dbReference>
<evidence type="ECO:0000256" key="8">
    <source>
        <dbReference type="SAM" id="Phobius"/>
    </source>
</evidence>
<keyword evidence="8" id="KW-0472">Membrane</keyword>
<evidence type="ECO:0000256" key="2">
    <source>
        <dbReference type="ARBA" id="ARBA00022729"/>
    </source>
</evidence>
<feature type="domain" description="Peptidase S11 D-alanyl-D-alanine carboxypeptidase A N-terminal" evidence="9">
    <location>
        <begin position="27"/>
        <end position="253"/>
    </location>
</feature>
<dbReference type="PANTHER" id="PTHR21581">
    <property type="entry name" value="D-ALANYL-D-ALANINE CARBOXYPEPTIDASE"/>
    <property type="match status" value="1"/>
</dbReference>
<name>A0ABS1TVI2_9BACI</name>
<organism evidence="10 11">
    <name type="scientific">Neobacillus paridis</name>
    <dbReference type="NCBI Taxonomy" id="2803862"/>
    <lineage>
        <taxon>Bacteria</taxon>
        <taxon>Bacillati</taxon>
        <taxon>Bacillota</taxon>
        <taxon>Bacilli</taxon>
        <taxon>Bacillales</taxon>
        <taxon>Bacillaceae</taxon>
        <taxon>Neobacillus</taxon>
    </lineage>
</organism>
<evidence type="ECO:0000256" key="3">
    <source>
        <dbReference type="ARBA" id="ARBA00022801"/>
    </source>
</evidence>
<keyword evidence="11" id="KW-1185">Reference proteome</keyword>
<keyword evidence="8" id="KW-0812">Transmembrane</keyword>
<evidence type="ECO:0000259" key="9">
    <source>
        <dbReference type="Pfam" id="PF00768"/>
    </source>
</evidence>
<keyword evidence="8" id="KW-1133">Transmembrane helix</keyword>
<keyword evidence="10" id="KW-0645">Protease</keyword>
<comment type="similarity">
    <text evidence="1 7">Belongs to the peptidase S11 family.</text>
</comment>
<evidence type="ECO:0000313" key="11">
    <source>
        <dbReference type="Proteomes" id="UP000623967"/>
    </source>
</evidence>
<accession>A0ABS1TVI2</accession>
<comment type="caution">
    <text evidence="10">The sequence shown here is derived from an EMBL/GenBank/DDBJ whole genome shotgun (WGS) entry which is preliminary data.</text>
</comment>
<keyword evidence="3" id="KW-0378">Hydrolase</keyword>
<keyword evidence="10" id="KW-0121">Carboxypeptidase</keyword>
<dbReference type="Proteomes" id="UP000623967">
    <property type="component" value="Unassembled WGS sequence"/>
</dbReference>
<feature type="transmembrane region" description="Helical" evidence="8">
    <location>
        <begin position="360"/>
        <end position="378"/>
    </location>
</feature>
<dbReference type="InterPro" id="IPR018044">
    <property type="entry name" value="Peptidase_S11"/>
</dbReference>
<evidence type="ECO:0000313" key="10">
    <source>
        <dbReference type="EMBL" id="MBL4953910.1"/>
    </source>
</evidence>
<dbReference type="InterPro" id="IPR001967">
    <property type="entry name" value="Peptidase_S11_N"/>
</dbReference>
<sequence>MRKFVAGFSFIIMLFSIQTITYAKSDPKLALKSEAAILLDSETNAVLYSKNADKKMYPASLTKIATAIYAIEKGDLNSIATVSDNAVRQDGTRVYLVEGEKLPLIKLVQGMLINSGNDAAVAVAEQVDGSVNQFAKNLNEYLKTTIGVHHTHFTNPSGLFDKNHYTTASDMALITNYAIKNPVFAKIFGTKKIHWVGKSWNTNILSHHKMLIGEFPYKGITGGKTGYTTESKQTLSTTADNGKIKLTAVVLKSDLKQDKYVDTAHLFNYGFKFFRDQTIKQGERFKKASKEYHSDGDILVTEDIRGTTKDLTDSGALLIKNKQGKVLQTVQLKPLELKPAAAPKKAVEPKENEQPRFESMAIFGLMFIVAALIVAGTVRKLSRKY</sequence>
<evidence type="ECO:0000256" key="6">
    <source>
        <dbReference type="ARBA" id="ARBA00023316"/>
    </source>
</evidence>
<dbReference type="PRINTS" id="PR00725">
    <property type="entry name" value="DADACBPTASE1"/>
</dbReference>
<dbReference type="SUPFAM" id="SSF56601">
    <property type="entry name" value="beta-lactamase/transpeptidase-like"/>
    <property type="match status" value="1"/>
</dbReference>
<proteinExistence type="inferred from homology"/>
<evidence type="ECO:0000256" key="1">
    <source>
        <dbReference type="ARBA" id="ARBA00007164"/>
    </source>
</evidence>
<evidence type="ECO:0000256" key="5">
    <source>
        <dbReference type="ARBA" id="ARBA00022984"/>
    </source>
</evidence>
<reference evidence="10 11" key="1">
    <citation type="submission" date="2021-01" db="EMBL/GenBank/DDBJ databases">
        <title>Genome public.</title>
        <authorList>
            <person name="Liu C."/>
            <person name="Sun Q."/>
        </authorList>
    </citation>
    <scope>NUCLEOTIDE SEQUENCE [LARGE SCALE GENOMIC DNA]</scope>
    <source>
        <strain evidence="10 11">YIM B02564</strain>
    </source>
</reference>
<keyword evidence="5" id="KW-0573">Peptidoglycan synthesis</keyword>